<dbReference type="GO" id="GO:0043066">
    <property type="term" value="P:negative regulation of apoptotic process"/>
    <property type="evidence" value="ECO:0007669"/>
    <property type="project" value="TreeGrafter"/>
</dbReference>
<evidence type="ECO:0000256" key="5">
    <source>
        <dbReference type="PROSITE-ProRule" id="PRU00175"/>
    </source>
</evidence>
<dbReference type="GO" id="GO:0005737">
    <property type="term" value="C:cytoplasm"/>
    <property type="evidence" value="ECO:0007669"/>
    <property type="project" value="TreeGrafter"/>
</dbReference>
<name>A0A914WKT7_9BILA</name>
<feature type="domain" description="RING-type" evidence="7">
    <location>
        <begin position="359"/>
        <end position="394"/>
    </location>
</feature>
<dbReference type="GO" id="GO:0031398">
    <property type="term" value="P:positive regulation of protein ubiquitination"/>
    <property type="evidence" value="ECO:0007669"/>
    <property type="project" value="TreeGrafter"/>
</dbReference>
<dbReference type="PROSITE" id="PS01282">
    <property type="entry name" value="BIR_REPEAT_1"/>
    <property type="match status" value="1"/>
</dbReference>
<dbReference type="GO" id="GO:0061630">
    <property type="term" value="F:ubiquitin protein ligase activity"/>
    <property type="evidence" value="ECO:0007669"/>
    <property type="project" value="TreeGrafter"/>
</dbReference>
<dbReference type="InterPro" id="IPR013083">
    <property type="entry name" value="Znf_RING/FYVE/PHD"/>
</dbReference>
<keyword evidence="2" id="KW-0479">Metal-binding</keyword>
<evidence type="ECO:0000256" key="1">
    <source>
        <dbReference type="ARBA" id="ARBA00006672"/>
    </source>
</evidence>
<evidence type="ECO:0000256" key="3">
    <source>
        <dbReference type="ARBA" id="ARBA00022771"/>
    </source>
</evidence>
<dbReference type="WBParaSite" id="PSAMB.scaffold4460size14515.g24390.t1">
    <property type="protein sequence ID" value="PSAMB.scaffold4460size14515.g24390.t1"/>
    <property type="gene ID" value="PSAMB.scaffold4460size14515.g24390"/>
</dbReference>
<feature type="region of interest" description="Disordered" evidence="6">
    <location>
        <begin position="1"/>
        <end position="26"/>
    </location>
</feature>
<accession>A0A914WKT7</accession>
<dbReference type="SUPFAM" id="SSF57924">
    <property type="entry name" value="Inhibitor of apoptosis (IAP) repeat"/>
    <property type="match status" value="2"/>
</dbReference>
<dbReference type="InterPro" id="IPR001370">
    <property type="entry name" value="BIR_rpt"/>
</dbReference>
<dbReference type="SMART" id="SM00184">
    <property type="entry name" value="RING"/>
    <property type="match status" value="1"/>
</dbReference>
<evidence type="ECO:0000313" key="8">
    <source>
        <dbReference type="Proteomes" id="UP000887566"/>
    </source>
</evidence>
<proteinExistence type="inferred from homology"/>
<evidence type="ECO:0000256" key="2">
    <source>
        <dbReference type="ARBA" id="ARBA00022723"/>
    </source>
</evidence>
<dbReference type="Gene3D" id="1.10.1170.10">
    <property type="entry name" value="Inhibitor Of Apoptosis Protein (2mihbC-IAP-1), Chain A"/>
    <property type="match status" value="2"/>
</dbReference>
<dbReference type="Pfam" id="PF00653">
    <property type="entry name" value="BIR"/>
    <property type="match status" value="2"/>
</dbReference>
<evidence type="ECO:0000256" key="6">
    <source>
        <dbReference type="SAM" id="MobiDB-lite"/>
    </source>
</evidence>
<dbReference type="Gene3D" id="3.30.40.10">
    <property type="entry name" value="Zinc/RING finger domain, C3HC4 (zinc finger)"/>
    <property type="match status" value="1"/>
</dbReference>
<sequence>MADDVQSPDGEPIWGRATPSPPRSTVVLRQRPTSAEIDVRLALMRDVDMRLKSFRLLRWPKSDVVDPELLARAGFFFEGKGDTVRCAYCTGRLNNWQIGDEPLREHANNFPECSFVQTRIESAQLVANETSASELSSSCTSPSTSCARYSIGSAASSYASNDEEHKRHELLKEFGIFSHGCAKRLDFATYQARLDTFSGWPPDCKQKPAELAKAGFFYAGHHDNVKCFCCDGGLRNWRPEDSIVAEHLKWFPQCDFARLCCASSETQSAGRRRVTSSNRSQSPPHRTMAYLRRMGVDTSVDQIVRCKELGVESELIVDAVSSNAFSLFETSEQLLARIIRLNEERSIRTEMMESDNRACKICMDNEITAVLLPCGHLCCCALCAPPLANCPICRVDVKGFVKAFLC</sequence>
<dbReference type="SMART" id="SM00238">
    <property type="entry name" value="BIR"/>
    <property type="match status" value="2"/>
</dbReference>
<dbReference type="PROSITE" id="PS50089">
    <property type="entry name" value="ZF_RING_2"/>
    <property type="match status" value="1"/>
</dbReference>
<reference evidence="9" key="1">
    <citation type="submission" date="2022-11" db="UniProtKB">
        <authorList>
            <consortium name="WormBaseParasite"/>
        </authorList>
    </citation>
    <scope>IDENTIFICATION</scope>
</reference>
<comment type="similarity">
    <text evidence="1">Belongs to the IAP family.</text>
</comment>
<dbReference type="PROSITE" id="PS50143">
    <property type="entry name" value="BIR_REPEAT_2"/>
    <property type="match status" value="2"/>
</dbReference>
<dbReference type="CDD" id="cd00022">
    <property type="entry name" value="BIR"/>
    <property type="match status" value="2"/>
</dbReference>
<evidence type="ECO:0000313" key="9">
    <source>
        <dbReference type="WBParaSite" id="PSAMB.scaffold4460size14515.g24390.t1"/>
    </source>
</evidence>
<dbReference type="Proteomes" id="UP000887566">
    <property type="component" value="Unplaced"/>
</dbReference>
<dbReference type="FunFam" id="1.10.1170.10:FF:000002">
    <property type="entry name" value="Baculoviral IAP repeat containing 7"/>
    <property type="match status" value="1"/>
</dbReference>
<dbReference type="PANTHER" id="PTHR10044">
    <property type="entry name" value="INHIBITOR OF APOPTOSIS"/>
    <property type="match status" value="1"/>
</dbReference>
<keyword evidence="3 5" id="KW-0863">Zinc-finger</keyword>
<dbReference type="GO" id="GO:0043027">
    <property type="term" value="F:cysteine-type endopeptidase inhibitor activity involved in apoptotic process"/>
    <property type="evidence" value="ECO:0007669"/>
    <property type="project" value="TreeGrafter"/>
</dbReference>
<dbReference type="PANTHER" id="PTHR10044:SF139">
    <property type="entry name" value="DEATH-ASSOCIATED INHIBITOR OF APOPTOSIS 2"/>
    <property type="match status" value="1"/>
</dbReference>
<protein>
    <submittedName>
        <fullName evidence="9">RING-type domain-containing protein</fullName>
    </submittedName>
</protein>
<organism evidence="8 9">
    <name type="scientific">Plectus sambesii</name>
    <dbReference type="NCBI Taxonomy" id="2011161"/>
    <lineage>
        <taxon>Eukaryota</taxon>
        <taxon>Metazoa</taxon>
        <taxon>Ecdysozoa</taxon>
        <taxon>Nematoda</taxon>
        <taxon>Chromadorea</taxon>
        <taxon>Plectida</taxon>
        <taxon>Plectina</taxon>
        <taxon>Plectoidea</taxon>
        <taxon>Plectidae</taxon>
        <taxon>Plectus</taxon>
    </lineage>
</organism>
<dbReference type="InterPro" id="IPR050784">
    <property type="entry name" value="IAP"/>
</dbReference>
<dbReference type="GO" id="GO:0051726">
    <property type="term" value="P:regulation of cell cycle"/>
    <property type="evidence" value="ECO:0007669"/>
    <property type="project" value="TreeGrafter"/>
</dbReference>
<evidence type="ECO:0000259" key="7">
    <source>
        <dbReference type="PROSITE" id="PS50089"/>
    </source>
</evidence>
<dbReference type="InterPro" id="IPR001841">
    <property type="entry name" value="Znf_RING"/>
</dbReference>
<keyword evidence="4" id="KW-0862">Zinc</keyword>
<dbReference type="GO" id="GO:0005634">
    <property type="term" value="C:nucleus"/>
    <property type="evidence" value="ECO:0007669"/>
    <property type="project" value="TreeGrafter"/>
</dbReference>
<keyword evidence="8" id="KW-1185">Reference proteome</keyword>
<dbReference type="Pfam" id="PF13920">
    <property type="entry name" value="zf-C3HC4_3"/>
    <property type="match status" value="1"/>
</dbReference>
<evidence type="ECO:0000256" key="4">
    <source>
        <dbReference type="ARBA" id="ARBA00022833"/>
    </source>
</evidence>
<dbReference type="AlphaFoldDB" id="A0A914WKT7"/>
<dbReference type="GO" id="GO:0008270">
    <property type="term" value="F:zinc ion binding"/>
    <property type="evidence" value="ECO:0007669"/>
    <property type="project" value="UniProtKB-KW"/>
</dbReference>